<dbReference type="InterPro" id="IPR008763">
    <property type="entry name" value="Peptidase_S55"/>
</dbReference>
<protein>
    <submittedName>
        <fullName evidence="3">SpoIVB peptidase</fullName>
        <ecNumber evidence="3">3.4.21.116</ecNumber>
    </submittedName>
</protein>
<dbReference type="EC" id="3.4.21.116" evidence="3"/>
<accession>A0A7W2AQV5</accession>
<dbReference type="Pfam" id="PF05580">
    <property type="entry name" value="Peptidase_S55"/>
    <property type="match status" value="1"/>
</dbReference>
<gene>
    <name evidence="3" type="primary">spoIVB</name>
    <name evidence="3" type="ORF">H2C83_00985</name>
</gene>
<keyword evidence="4" id="KW-1185">Reference proteome</keyword>
<organism evidence="3 4">
    <name type="scientific">Thermoactinomyces mirandus</name>
    <dbReference type="NCBI Taxonomy" id="2756294"/>
    <lineage>
        <taxon>Bacteria</taxon>
        <taxon>Bacillati</taxon>
        <taxon>Bacillota</taxon>
        <taxon>Bacilli</taxon>
        <taxon>Bacillales</taxon>
        <taxon>Thermoactinomycetaceae</taxon>
        <taxon>Thermoactinomyces</taxon>
    </lineage>
</organism>
<proteinExistence type="predicted"/>
<dbReference type="PROSITE" id="PS51494">
    <property type="entry name" value="SPOIVB"/>
    <property type="match status" value="1"/>
</dbReference>
<dbReference type="SUPFAM" id="SSF50494">
    <property type="entry name" value="Trypsin-like serine proteases"/>
    <property type="match status" value="1"/>
</dbReference>
<dbReference type="GO" id="GO:0008236">
    <property type="term" value="F:serine-type peptidase activity"/>
    <property type="evidence" value="ECO:0007669"/>
    <property type="project" value="UniProtKB-KW"/>
</dbReference>
<dbReference type="AlphaFoldDB" id="A0A7W2AQV5"/>
<dbReference type="InterPro" id="IPR041489">
    <property type="entry name" value="PDZ_6"/>
</dbReference>
<dbReference type="Pfam" id="PF17820">
    <property type="entry name" value="PDZ_6"/>
    <property type="match status" value="1"/>
</dbReference>
<dbReference type="InterPro" id="IPR014219">
    <property type="entry name" value="SpoIVB"/>
</dbReference>
<reference evidence="3 4" key="1">
    <citation type="submission" date="2020-07" db="EMBL/GenBank/DDBJ databases">
        <title>Thermoactinomyces phylogeny.</title>
        <authorList>
            <person name="Dunlap C."/>
        </authorList>
    </citation>
    <scope>NUCLEOTIDE SEQUENCE [LARGE SCALE GENOMIC DNA]</scope>
    <source>
        <strain evidence="3 4">AMNI-1</strain>
    </source>
</reference>
<dbReference type="InterPro" id="IPR036034">
    <property type="entry name" value="PDZ_sf"/>
</dbReference>
<evidence type="ECO:0000313" key="4">
    <source>
        <dbReference type="Proteomes" id="UP000538292"/>
    </source>
</evidence>
<dbReference type="NCBIfam" id="TIGR02860">
    <property type="entry name" value="spore_IV_B"/>
    <property type="match status" value="1"/>
</dbReference>
<dbReference type="EMBL" id="JACEOL010000002">
    <property type="protein sequence ID" value="MBA4600921.1"/>
    <property type="molecule type" value="Genomic_DNA"/>
</dbReference>
<dbReference type="Proteomes" id="UP000538292">
    <property type="component" value="Unassembled WGS sequence"/>
</dbReference>
<dbReference type="InterPro" id="IPR009003">
    <property type="entry name" value="Peptidase_S1_PA"/>
</dbReference>
<comment type="caution">
    <text evidence="3">The sequence shown here is derived from an EMBL/GenBank/DDBJ whole genome shotgun (WGS) entry which is preliminary data.</text>
</comment>
<evidence type="ECO:0000256" key="1">
    <source>
        <dbReference type="ARBA" id="ARBA00022825"/>
    </source>
</evidence>
<dbReference type="Gene3D" id="2.30.42.10">
    <property type="match status" value="1"/>
</dbReference>
<dbReference type="SUPFAM" id="SSF50156">
    <property type="entry name" value="PDZ domain-like"/>
    <property type="match status" value="1"/>
</dbReference>
<keyword evidence="1" id="KW-0720">Serine protease</keyword>
<dbReference type="SMART" id="SM00228">
    <property type="entry name" value="PDZ"/>
    <property type="match status" value="1"/>
</dbReference>
<evidence type="ECO:0000259" key="2">
    <source>
        <dbReference type="PROSITE" id="PS51494"/>
    </source>
</evidence>
<keyword evidence="1" id="KW-0645">Protease</keyword>
<name>A0A7W2AQV5_9BACL</name>
<sequence length="449" mass="49671">MQRQEKQKWLGFLLVLLLVMGSTTNVFQQFSQFPHEIRLFQGEWKQLPLSMPVTADVSDPGILHITESDQAQNSGNSHHPLTFFTKTAGKTWLTVRLFGTFPIKKVQVQVYPKLKVIPGGQSIGVKLRSKGVIVVGHHRVQTGGYQVKSPAETADIRVGDYLVELNGQPVRRVEDVSNVVEKSGMKPIRVTLLRDGKRKTTTIQAERDVKDQRYRLGLYIRDSAAGVGTLTFFDPKQHVYGALGHVVTDLDTGHPILVGDGKIVESNVTSIQKGESGEPGEKRAIFFQENQVLGNIKQNTPFGIFGQMEKIPDNGKYNKPIPIALSDQVKEGPAKILTVVEGQKVEEYNIEIVHVIKQKYPATKGLIIRVTDPRLLQKTGGIVQGMSGSPIIQDGKLIGAVTHVFVNDPTSGYGTFIEWMLQDAGVIQSTAATDDRSRFFIVGIYRSAH</sequence>
<keyword evidence="3" id="KW-0378">Hydrolase</keyword>
<dbReference type="RefSeq" id="WP_181736868.1">
    <property type="nucleotide sequence ID" value="NZ_JACEOL010000002.1"/>
</dbReference>
<dbReference type="InterPro" id="IPR001478">
    <property type="entry name" value="PDZ"/>
</dbReference>
<feature type="domain" description="Peptidase S55" evidence="2">
    <location>
        <begin position="197"/>
        <end position="436"/>
    </location>
</feature>
<evidence type="ECO:0000313" key="3">
    <source>
        <dbReference type="EMBL" id="MBA4600921.1"/>
    </source>
</evidence>